<gene>
    <name evidence="1" type="ORF">EPI10_001179</name>
</gene>
<keyword evidence="2" id="KW-1185">Reference proteome</keyword>
<accession>A0A5B6VA46</accession>
<evidence type="ECO:0000313" key="2">
    <source>
        <dbReference type="Proteomes" id="UP000325315"/>
    </source>
</evidence>
<dbReference type="OrthoDB" id="696150at2759"/>
<organism evidence="1 2">
    <name type="scientific">Gossypium australe</name>
    <dbReference type="NCBI Taxonomy" id="47621"/>
    <lineage>
        <taxon>Eukaryota</taxon>
        <taxon>Viridiplantae</taxon>
        <taxon>Streptophyta</taxon>
        <taxon>Embryophyta</taxon>
        <taxon>Tracheophyta</taxon>
        <taxon>Spermatophyta</taxon>
        <taxon>Magnoliopsida</taxon>
        <taxon>eudicotyledons</taxon>
        <taxon>Gunneridae</taxon>
        <taxon>Pentapetalae</taxon>
        <taxon>rosids</taxon>
        <taxon>malvids</taxon>
        <taxon>Malvales</taxon>
        <taxon>Malvaceae</taxon>
        <taxon>Malvoideae</taxon>
        <taxon>Gossypium</taxon>
    </lineage>
</organism>
<reference evidence="2" key="1">
    <citation type="journal article" date="2019" name="Plant Biotechnol. J.">
        <title>Genome sequencing of the Australian wild diploid species Gossypium australe highlights disease resistance and delayed gland morphogenesis.</title>
        <authorList>
            <person name="Cai Y."/>
            <person name="Cai X."/>
            <person name="Wang Q."/>
            <person name="Wang P."/>
            <person name="Zhang Y."/>
            <person name="Cai C."/>
            <person name="Xu Y."/>
            <person name="Wang K."/>
            <person name="Zhou Z."/>
            <person name="Wang C."/>
            <person name="Geng S."/>
            <person name="Li B."/>
            <person name="Dong Q."/>
            <person name="Hou Y."/>
            <person name="Wang H."/>
            <person name="Ai P."/>
            <person name="Liu Z."/>
            <person name="Yi F."/>
            <person name="Sun M."/>
            <person name="An G."/>
            <person name="Cheng J."/>
            <person name="Zhang Y."/>
            <person name="Shi Q."/>
            <person name="Xie Y."/>
            <person name="Shi X."/>
            <person name="Chang Y."/>
            <person name="Huang F."/>
            <person name="Chen Y."/>
            <person name="Hong S."/>
            <person name="Mi L."/>
            <person name="Sun Q."/>
            <person name="Zhang L."/>
            <person name="Zhou B."/>
            <person name="Peng R."/>
            <person name="Zhang X."/>
            <person name="Liu F."/>
        </authorList>
    </citation>
    <scope>NUCLEOTIDE SEQUENCE [LARGE SCALE GENOMIC DNA]</scope>
    <source>
        <strain evidence="2">cv. PA1801</strain>
    </source>
</reference>
<dbReference type="EMBL" id="SMMG02000007">
    <property type="protein sequence ID" value="KAA3466058.1"/>
    <property type="molecule type" value="Genomic_DNA"/>
</dbReference>
<comment type="caution">
    <text evidence="1">The sequence shown here is derived from an EMBL/GenBank/DDBJ whole genome shotgun (WGS) entry which is preliminary data.</text>
</comment>
<evidence type="ECO:0000313" key="1">
    <source>
        <dbReference type="EMBL" id="KAA3466058.1"/>
    </source>
</evidence>
<dbReference type="AlphaFoldDB" id="A0A5B6VA46"/>
<proteinExistence type="predicted"/>
<dbReference type="Proteomes" id="UP000325315">
    <property type="component" value="Unassembled WGS sequence"/>
</dbReference>
<protein>
    <submittedName>
        <fullName evidence="1">Uncharacterized protein</fullName>
    </submittedName>
</protein>
<name>A0A5B6VA46_9ROSI</name>
<sequence>MGKETLKDAEITKVSFPSRLEERKKWDENELEMMEKHKKIKVGEHVNLSASCSVIISRKVPQKLKDSGSLTIPIEIGVFTLIEPM</sequence>